<dbReference type="CDD" id="cd02440">
    <property type="entry name" value="AdoMet_MTases"/>
    <property type="match status" value="1"/>
</dbReference>
<evidence type="ECO:0000256" key="9">
    <source>
        <dbReference type="ARBA" id="ARBA00022737"/>
    </source>
</evidence>
<dbReference type="SUPFAM" id="SSF47473">
    <property type="entry name" value="EF-hand"/>
    <property type="match status" value="1"/>
</dbReference>
<evidence type="ECO:0000256" key="1">
    <source>
        <dbReference type="ARBA" id="ARBA00004448"/>
    </source>
</evidence>
<dbReference type="InterPro" id="IPR029063">
    <property type="entry name" value="SAM-dependent_MTases_sf"/>
</dbReference>
<dbReference type="CDD" id="cd00051">
    <property type="entry name" value="EFh"/>
    <property type="match status" value="1"/>
</dbReference>
<comment type="similarity">
    <text evidence="17">Belongs to the class I-like SAM-binding methyltransferase superfamily. RsmB/NOP family.</text>
</comment>
<dbReference type="Gene3D" id="1.10.238.10">
    <property type="entry name" value="EF-hand"/>
    <property type="match status" value="1"/>
</dbReference>
<feature type="binding site" evidence="17">
    <location>
        <position position="801"/>
    </location>
    <ligand>
        <name>S-adenosyl-L-methionine</name>
        <dbReference type="ChEBI" id="CHEBI:59789"/>
    </ligand>
</feature>
<evidence type="ECO:0000259" key="19">
    <source>
        <dbReference type="PROSITE" id="PS50222"/>
    </source>
</evidence>
<gene>
    <name evidence="21" type="ORF">EDS130_LOCUS3453</name>
</gene>
<reference evidence="21" key="1">
    <citation type="submission" date="2021-02" db="EMBL/GenBank/DDBJ databases">
        <authorList>
            <person name="Nowell W R."/>
        </authorList>
    </citation>
    <scope>NUCLEOTIDE SEQUENCE</scope>
</reference>
<keyword evidence="7 16" id="KW-0812">Transmembrane</keyword>
<organism evidence="21 22">
    <name type="scientific">Adineta ricciae</name>
    <name type="common">Rotifer</name>
    <dbReference type="NCBI Taxonomy" id="249248"/>
    <lineage>
        <taxon>Eukaryota</taxon>
        <taxon>Metazoa</taxon>
        <taxon>Spiralia</taxon>
        <taxon>Gnathifera</taxon>
        <taxon>Rotifera</taxon>
        <taxon>Eurotatoria</taxon>
        <taxon>Bdelloidea</taxon>
        <taxon>Adinetida</taxon>
        <taxon>Adinetidae</taxon>
        <taxon>Adineta</taxon>
    </lineage>
</organism>
<evidence type="ECO:0000256" key="10">
    <source>
        <dbReference type="ARBA" id="ARBA00022792"/>
    </source>
</evidence>
<keyword evidence="12 17" id="KW-0694">RNA-binding</keyword>
<dbReference type="PROSITE" id="PS51686">
    <property type="entry name" value="SAM_MT_RSMB_NOP"/>
    <property type="match status" value="1"/>
</dbReference>
<feature type="compositionally biased region" description="Acidic residues" evidence="18">
    <location>
        <begin position="620"/>
        <end position="635"/>
    </location>
</feature>
<evidence type="ECO:0000256" key="11">
    <source>
        <dbReference type="ARBA" id="ARBA00022837"/>
    </source>
</evidence>
<dbReference type="Pfam" id="PF00153">
    <property type="entry name" value="Mito_carr"/>
    <property type="match status" value="3"/>
</dbReference>
<evidence type="ECO:0000313" key="21">
    <source>
        <dbReference type="EMBL" id="CAF0773754.1"/>
    </source>
</evidence>
<comment type="similarity">
    <text evidence="2">Belongs to the mitochondrial carrier (TC 2.A.29) family.</text>
</comment>
<dbReference type="InterPro" id="IPR002048">
    <property type="entry name" value="EF_hand_dom"/>
</dbReference>
<dbReference type="SMART" id="SM00054">
    <property type="entry name" value="EFh"/>
    <property type="match status" value="2"/>
</dbReference>
<dbReference type="GO" id="GO:0008168">
    <property type="term" value="F:methyltransferase activity"/>
    <property type="evidence" value="ECO:0007669"/>
    <property type="project" value="UniProtKB-KW"/>
</dbReference>
<feature type="repeat" description="Solcar" evidence="16">
    <location>
        <begin position="300"/>
        <end position="385"/>
    </location>
</feature>
<dbReference type="Gene3D" id="6.20.240.40">
    <property type="match status" value="1"/>
</dbReference>
<keyword evidence="3" id="KW-0813">Transport</keyword>
<dbReference type="Gene3D" id="1.50.40.10">
    <property type="entry name" value="Mitochondrial carrier domain"/>
    <property type="match status" value="1"/>
</dbReference>
<feature type="binding site" evidence="17">
    <location>
        <position position="819"/>
    </location>
    <ligand>
        <name>S-adenosyl-L-methionine</name>
        <dbReference type="ChEBI" id="CHEBI:59789"/>
    </ligand>
</feature>
<evidence type="ECO:0000256" key="15">
    <source>
        <dbReference type="ARBA" id="ARBA00023136"/>
    </source>
</evidence>
<evidence type="ECO:0000256" key="16">
    <source>
        <dbReference type="PROSITE-ProRule" id="PRU00282"/>
    </source>
</evidence>
<evidence type="ECO:0000256" key="2">
    <source>
        <dbReference type="ARBA" id="ARBA00006375"/>
    </source>
</evidence>
<keyword evidence="5 17" id="KW-0808">Transferase</keyword>
<dbReference type="PRINTS" id="PR00926">
    <property type="entry name" value="MITOCARRIER"/>
</dbReference>
<dbReference type="InterPro" id="IPR001678">
    <property type="entry name" value="MeTrfase_RsmB-F_NOP2_dom"/>
</dbReference>
<evidence type="ECO:0000256" key="13">
    <source>
        <dbReference type="ARBA" id="ARBA00022989"/>
    </source>
</evidence>
<dbReference type="InterPro" id="IPR002067">
    <property type="entry name" value="MCP"/>
</dbReference>
<proteinExistence type="inferred from homology"/>
<dbReference type="PROSITE" id="PS50222">
    <property type="entry name" value="EF_HAND_2"/>
    <property type="match status" value="2"/>
</dbReference>
<evidence type="ECO:0000256" key="8">
    <source>
        <dbReference type="ARBA" id="ARBA00022723"/>
    </source>
</evidence>
<dbReference type="GO" id="GO:0003723">
    <property type="term" value="F:RNA binding"/>
    <property type="evidence" value="ECO:0007669"/>
    <property type="project" value="UniProtKB-UniRule"/>
</dbReference>
<dbReference type="InterPro" id="IPR049560">
    <property type="entry name" value="MeTrfase_RsmB-F_NOP2_cat"/>
</dbReference>
<feature type="active site" description="Nucleophile" evidence="17">
    <location>
        <position position="873"/>
    </location>
</feature>
<evidence type="ECO:0000313" key="22">
    <source>
        <dbReference type="Proteomes" id="UP000663852"/>
    </source>
</evidence>
<feature type="repeat" description="Solcar" evidence="16">
    <location>
        <begin position="202"/>
        <end position="287"/>
    </location>
</feature>
<feature type="domain" description="SAM-dependent MTase RsmB/NOP-type" evidence="20">
    <location>
        <begin position="642"/>
        <end position="959"/>
    </location>
</feature>
<keyword evidence="9" id="KW-0677">Repeat</keyword>
<dbReference type="GO" id="GO:0005743">
    <property type="term" value="C:mitochondrial inner membrane"/>
    <property type="evidence" value="ECO:0007669"/>
    <property type="project" value="UniProtKB-SubCell"/>
</dbReference>
<dbReference type="AlphaFoldDB" id="A0A813R0V6"/>
<dbReference type="SUPFAM" id="SSF53335">
    <property type="entry name" value="S-adenosyl-L-methionine-dependent methyltransferases"/>
    <property type="match status" value="1"/>
</dbReference>
<feature type="domain" description="EF-hand" evidence="19">
    <location>
        <begin position="92"/>
        <end position="127"/>
    </location>
</feature>
<comment type="subcellular location">
    <subcellularLocation>
        <location evidence="1">Mitochondrion inner membrane</location>
        <topology evidence="1">Multi-pass membrane protein</topology>
    </subcellularLocation>
</comment>
<evidence type="ECO:0000256" key="12">
    <source>
        <dbReference type="ARBA" id="ARBA00022884"/>
    </source>
</evidence>
<feature type="binding site" evidence="17">
    <location>
        <position position="769"/>
    </location>
    <ligand>
        <name>S-adenosyl-L-methionine</name>
        <dbReference type="ChEBI" id="CHEBI:59789"/>
    </ligand>
</feature>
<keyword evidence="10" id="KW-0999">Mitochondrion inner membrane</keyword>
<dbReference type="PANTHER" id="PTHR24089">
    <property type="entry name" value="SOLUTE CARRIER FAMILY 25"/>
    <property type="match status" value="1"/>
</dbReference>
<evidence type="ECO:0000256" key="18">
    <source>
        <dbReference type="SAM" id="MobiDB-lite"/>
    </source>
</evidence>
<dbReference type="Pfam" id="PF13405">
    <property type="entry name" value="EF-hand_6"/>
    <property type="match status" value="1"/>
</dbReference>
<dbReference type="Proteomes" id="UP000663852">
    <property type="component" value="Unassembled WGS sequence"/>
</dbReference>
<sequence>MNGTSPDLIKDAIAHQQLNERHLSYRELFHQLDKDHDGRIDVDQLIKLLEKGGIETSAKKRWDIVRRIIAQAGGSPDASFLSFKEFANYILQQENKLSLAFRKLDANRHGKFDAKDLVYYFRKFRIKLDLEEAEKLVEKMKQDNSLEISYDEWRSFFMVNPAILESVTGDPNEMLRYWRRATHLKLGETSYVLSEDDDIHTKQWWENLVAGGCAGAVSRTATAPFDRLKIIMQYLGSRQRMSIINGYRYLIREGGVKSLWHGNGMNVTKIIPETALRFAFFDETKKLVKIIQGKDLNTEATVFERFVSGAIAGFLSQTIVYPLDVLKVRLVLRRKGEISTWADVIRQIYRCEGSKAFWRGYTLNQIGIVPYAGFDLACYESLKRFYIKSHGNREPPVYIYLTCGAISSFAGQILTYPVTLLRIRRQGQIVPLPHMDQSKAHPVLPIHVMVKEIWHKEGLVGFYRGLVPNMLKVVPAVSISYLVYETIIKALSTEKHKPFKKKWMFSSRHGSHSNELALEYFDFAYPLIFHRHWPSIRLALLSLPKPVALINPYSLSKKAVQEKLVQEGAVDLLRFDNKQVREDFSLIQERIAKSDEEYGIKKLLEQKENRRLLGTSDLTNEQEEIDDDDDDDDDKDTGNNDDINAFNQPQPVKTLDDIYKQALEQQVHSVVKGNAVPVVDDDKDRNYKKVPPSWHVYTFPRSNMSRFEPAKTDELNLLDYYCMDGACVLPILALDVQPFHSVLDMCSAPGGKALNIFHSCPYIQLTCNDTDNQRWKRLVEVFTQTVPKDTLAKYVRLVKGDGCLFGQQEPASFDRVLVDVPCTSDRHALSTAFNIFSKKRVQERVNLPDYQRKLLESAIRACKPGGIVVYSTCTLAPAQNEGVVERAIENLASSSTSNRKHREQKNDNAIKCEIVSTQPLEKHYAYFFQFHAKTRYGSLVLPHISNNFGPLYFFEMSQWKPLAGDCILRKETWIEHASQNARLFQDVLIVMLILASTYKKAHCTDNMIGEILRS</sequence>
<keyword evidence="8" id="KW-0479">Metal-binding</keyword>
<dbReference type="GO" id="GO:0032259">
    <property type="term" value="P:methylation"/>
    <property type="evidence" value="ECO:0007669"/>
    <property type="project" value="UniProtKB-KW"/>
</dbReference>
<dbReference type="SUPFAM" id="SSF103506">
    <property type="entry name" value="Mitochondrial carrier"/>
    <property type="match status" value="1"/>
</dbReference>
<dbReference type="Pfam" id="PF01189">
    <property type="entry name" value="Methyltr_RsmB-F"/>
    <property type="match status" value="1"/>
</dbReference>
<feature type="region of interest" description="Disordered" evidence="18">
    <location>
        <begin position="614"/>
        <end position="650"/>
    </location>
</feature>
<keyword evidence="6 17" id="KW-0949">S-adenosyl-L-methionine</keyword>
<dbReference type="PROSITE" id="PS50920">
    <property type="entry name" value="SOLCAR"/>
    <property type="match status" value="3"/>
</dbReference>
<dbReference type="OrthoDB" id="8020218at2759"/>
<dbReference type="EMBL" id="CAJNOJ010000009">
    <property type="protein sequence ID" value="CAF0773754.1"/>
    <property type="molecule type" value="Genomic_DNA"/>
</dbReference>
<evidence type="ECO:0000259" key="20">
    <source>
        <dbReference type="PROSITE" id="PS51686"/>
    </source>
</evidence>
<keyword evidence="15 16" id="KW-0472">Membrane</keyword>
<dbReference type="InterPro" id="IPR023395">
    <property type="entry name" value="MCP_dom_sf"/>
</dbReference>
<feature type="domain" description="EF-hand" evidence="19">
    <location>
        <begin position="20"/>
        <end position="55"/>
    </location>
</feature>
<dbReference type="InterPro" id="IPR011992">
    <property type="entry name" value="EF-hand-dom_pair"/>
</dbReference>
<feature type="repeat" description="Solcar" evidence="16">
    <location>
        <begin position="395"/>
        <end position="490"/>
    </location>
</feature>
<evidence type="ECO:0000256" key="4">
    <source>
        <dbReference type="ARBA" id="ARBA00022603"/>
    </source>
</evidence>
<dbReference type="GO" id="GO:0005509">
    <property type="term" value="F:calcium ion binding"/>
    <property type="evidence" value="ECO:0007669"/>
    <property type="project" value="InterPro"/>
</dbReference>
<dbReference type="Gene3D" id="3.40.50.150">
    <property type="entry name" value="Vaccinia Virus protein VP39"/>
    <property type="match status" value="1"/>
</dbReference>
<evidence type="ECO:0000256" key="3">
    <source>
        <dbReference type="ARBA" id="ARBA00022448"/>
    </source>
</evidence>
<name>A0A813R0V6_ADIRI</name>
<evidence type="ECO:0000256" key="17">
    <source>
        <dbReference type="PROSITE-ProRule" id="PRU01023"/>
    </source>
</evidence>
<keyword evidence="14" id="KW-0496">Mitochondrion</keyword>
<keyword evidence="13" id="KW-1133">Transmembrane helix</keyword>
<dbReference type="GO" id="GO:0055085">
    <property type="term" value="P:transmembrane transport"/>
    <property type="evidence" value="ECO:0007669"/>
    <property type="project" value="InterPro"/>
</dbReference>
<evidence type="ECO:0000256" key="7">
    <source>
        <dbReference type="ARBA" id="ARBA00022692"/>
    </source>
</evidence>
<evidence type="ECO:0000256" key="5">
    <source>
        <dbReference type="ARBA" id="ARBA00022679"/>
    </source>
</evidence>
<comment type="caution">
    <text evidence="21">The sequence shown here is derived from an EMBL/GenBank/DDBJ whole genome shotgun (WGS) entry which is preliminary data.</text>
</comment>
<accession>A0A813R0V6</accession>
<keyword evidence="4 17" id="KW-0489">Methyltransferase</keyword>
<keyword evidence="11" id="KW-0106">Calcium</keyword>
<dbReference type="InterPro" id="IPR018108">
    <property type="entry name" value="MCP_transmembrane"/>
</dbReference>
<dbReference type="FunFam" id="1.50.40.10:FF:000016">
    <property type="entry name" value="Solute carrier family 25 member 23"/>
    <property type="match status" value="1"/>
</dbReference>
<evidence type="ECO:0000256" key="14">
    <source>
        <dbReference type="ARBA" id="ARBA00023128"/>
    </source>
</evidence>
<evidence type="ECO:0000256" key="6">
    <source>
        <dbReference type="ARBA" id="ARBA00022691"/>
    </source>
</evidence>
<feature type="binding site" evidence="17">
    <location>
        <begin position="746"/>
        <end position="752"/>
    </location>
    <ligand>
        <name>S-adenosyl-L-methionine</name>
        <dbReference type="ChEBI" id="CHEBI:59789"/>
    </ligand>
</feature>
<protein>
    <submittedName>
        <fullName evidence="21">Uncharacterized protein</fullName>
    </submittedName>
</protein>